<dbReference type="InterPro" id="IPR050288">
    <property type="entry name" value="Cellulose_deg_GH3"/>
</dbReference>
<comment type="similarity">
    <text evidence="1">Belongs to the glycosyl hydrolase 3 family.</text>
</comment>
<dbReference type="PANTHER" id="PTHR42715:SF10">
    <property type="entry name" value="BETA-GLUCOSIDASE"/>
    <property type="match status" value="1"/>
</dbReference>
<feature type="non-terminal residue" evidence="4">
    <location>
        <position position="1"/>
    </location>
</feature>
<proteinExistence type="inferred from homology"/>
<dbReference type="EMBL" id="AJWY01003781">
    <property type="protein sequence ID" value="EKC74280.1"/>
    <property type="molecule type" value="Genomic_DNA"/>
</dbReference>
<dbReference type="GO" id="GO:0004553">
    <property type="term" value="F:hydrolase activity, hydrolyzing O-glycosyl compounds"/>
    <property type="evidence" value="ECO:0007669"/>
    <property type="project" value="InterPro"/>
</dbReference>
<gene>
    <name evidence="4" type="ORF">LEA_05794</name>
</gene>
<accession>K1U7K5</accession>
<evidence type="ECO:0000259" key="3">
    <source>
        <dbReference type="SMART" id="SM01217"/>
    </source>
</evidence>
<evidence type="ECO:0000256" key="2">
    <source>
        <dbReference type="ARBA" id="ARBA00022801"/>
    </source>
</evidence>
<dbReference type="Gene3D" id="2.60.40.10">
    <property type="entry name" value="Immunoglobulins"/>
    <property type="match status" value="1"/>
</dbReference>
<sequence length="180" mass="19918">YQEGIYLDYRYYETRYEDAVMGTGNAGDYNWSTTVAFPFGYGDSYTTFEYSDFNVTESADAFNVTLKVTNTGSTYSGKETVQLYFQSPYTDYDKANGIEKASAELCGFAKTDILAPGASETVNITVNKSELRTYDANNAKTYIVDAGDYYFTAATDAHNAVNNILAAKGYTVENTDGRMT</sequence>
<dbReference type="Pfam" id="PF14310">
    <property type="entry name" value="Fn3-like"/>
    <property type="match status" value="1"/>
</dbReference>
<dbReference type="SMART" id="SM01217">
    <property type="entry name" value="Fn3_like"/>
    <property type="match status" value="1"/>
</dbReference>
<dbReference type="InterPro" id="IPR036881">
    <property type="entry name" value="Glyco_hydro_3_C_sf"/>
</dbReference>
<dbReference type="Gene3D" id="3.40.50.1700">
    <property type="entry name" value="Glycoside hydrolase family 3 C-terminal domain"/>
    <property type="match status" value="1"/>
</dbReference>
<feature type="domain" description="Fibronectin type III-like" evidence="3">
    <location>
        <begin position="79"/>
        <end position="157"/>
    </location>
</feature>
<keyword evidence="2 4" id="KW-0378">Hydrolase</keyword>
<evidence type="ECO:0000256" key="1">
    <source>
        <dbReference type="ARBA" id="ARBA00005336"/>
    </source>
</evidence>
<dbReference type="PANTHER" id="PTHR42715">
    <property type="entry name" value="BETA-GLUCOSIDASE"/>
    <property type="match status" value="1"/>
</dbReference>
<dbReference type="InterPro" id="IPR026891">
    <property type="entry name" value="Fn3-like"/>
</dbReference>
<dbReference type="InterPro" id="IPR013783">
    <property type="entry name" value="Ig-like_fold"/>
</dbReference>
<protein>
    <submittedName>
        <fullName evidence="4">Hydrolase family 3 C domain protein</fullName>
    </submittedName>
</protein>
<reference evidence="4" key="1">
    <citation type="journal article" date="2013" name="Environ. Microbiol.">
        <title>Microbiota from the distal guts of lean and obese adolescents exhibit partial functional redundancy besides clear differences in community structure.</title>
        <authorList>
            <person name="Ferrer M."/>
            <person name="Ruiz A."/>
            <person name="Lanza F."/>
            <person name="Haange S.B."/>
            <person name="Oberbach A."/>
            <person name="Till H."/>
            <person name="Bargiela R."/>
            <person name="Campoy C."/>
            <person name="Segura M.T."/>
            <person name="Richter M."/>
            <person name="von Bergen M."/>
            <person name="Seifert J."/>
            <person name="Suarez A."/>
        </authorList>
    </citation>
    <scope>NUCLEOTIDE SEQUENCE</scope>
</reference>
<organism evidence="4">
    <name type="scientific">human gut metagenome</name>
    <dbReference type="NCBI Taxonomy" id="408170"/>
    <lineage>
        <taxon>unclassified sequences</taxon>
        <taxon>metagenomes</taxon>
        <taxon>organismal metagenomes</taxon>
    </lineage>
</organism>
<name>K1U7K5_9ZZZZ</name>
<comment type="caution">
    <text evidence="4">The sequence shown here is derived from an EMBL/GenBank/DDBJ whole genome shotgun (WGS) entry which is preliminary data.</text>
</comment>
<feature type="non-terminal residue" evidence="4">
    <location>
        <position position="180"/>
    </location>
</feature>
<dbReference type="GO" id="GO:0005975">
    <property type="term" value="P:carbohydrate metabolic process"/>
    <property type="evidence" value="ECO:0007669"/>
    <property type="project" value="InterPro"/>
</dbReference>
<evidence type="ECO:0000313" key="4">
    <source>
        <dbReference type="EMBL" id="EKC74280.1"/>
    </source>
</evidence>
<dbReference type="AlphaFoldDB" id="K1U7K5"/>